<feature type="region of interest" description="Disordered" evidence="1">
    <location>
        <begin position="41"/>
        <end position="62"/>
    </location>
</feature>
<dbReference type="OrthoDB" id="10021598at2759"/>
<feature type="compositionally biased region" description="Acidic residues" evidence="1">
    <location>
        <begin position="264"/>
        <end position="286"/>
    </location>
</feature>
<feature type="region of interest" description="Disordered" evidence="1">
    <location>
        <begin position="231"/>
        <end position="515"/>
    </location>
</feature>
<organism evidence="3 6">
    <name type="scientific">Acanthaster planci</name>
    <name type="common">Crown-of-thorns starfish</name>
    <dbReference type="NCBI Taxonomy" id="133434"/>
    <lineage>
        <taxon>Eukaryota</taxon>
        <taxon>Metazoa</taxon>
        <taxon>Echinodermata</taxon>
        <taxon>Eleutherozoa</taxon>
        <taxon>Asterozoa</taxon>
        <taxon>Asteroidea</taxon>
        <taxon>Valvatacea</taxon>
        <taxon>Valvatida</taxon>
        <taxon>Acanthasteridae</taxon>
        <taxon>Acanthaster</taxon>
    </lineage>
</organism>
<dbReference type="InterPro" id="IPR002048">
    <property type="entry name" value="EF_hand_dom"/>
</dbReference>
<dbReference type="InterPro" id="IPR011992">
    <property type="entry name" value="EF-hand-dom_pair"/>
</dbReference>
<dbReference type="RefSeq" id="XP_022103848.1">
    <property type="nucleotide sequence ID" value="XM_022248156.1"/>
</dbReference>
<name>A0A8B7ZG59_ACAPL</name>
<feature type="compositionally biased region" description="Basic and acidic residues" evidence="1">
    <location>
        <begin position="429"/>
        <end position="445"/>
    </location>
</feature>
<evidence type="ECO:0000313" key="3">
    <source>
        <dbReference type="Proteomes" id="UP000694845"/>
    </source>
</evidence>
<dbReference type="PROSITE" id="PS50222">
    <property type="entry name" value="EF_HAND_2"/>
    <property type="match status" value="1"/>
</dbReference>
<feature type="compositionally biased region" description="Acidic residues" evidence="1">
    <location>
        <begin position="497"/>
        <end position="510"/>
    </location>
</feature>
<evidence type="ECO:0000313" key="4">
    <source>
        <dbReference type="RefSeq" id="XP_022103848.1"/>
    </source>
</evidence>
<feature type="compositionally biased region" description="Acidic residues" evidence="1">
    <location>
        <begin position="298"/>
        <end position="308"/>
    </location>
</feature>
<feature type="region of interest" description="Disordered" evidence="1">
    <location>
        <begin position="91"/>
        <end position="129"/>
    </location>
</feature>
<feature type="compositionally biased region" description="Pro residues" evidence="1">
    <location>
        <begin position="352"/>
        <end position="402"/>
    </location>
</feature>
<sequence>MLDPSLPWLAVGYRNFKQEDFCQRQIRDEMSKYRVDATDVRSMLRSSTPQGQQRRRVKSATTARFASRSVDSLFNRPVPARPKSAQLFHRSYSHHQDVERSPASRQPPRPRSAILPHHRPSAAQNRSVTAVERQHHAEQTIKLFMDERESRCAFCPVECRPKSSSSNRPTSSTGLVAAHVPSHYDRYIFWTRPRTAPATKKEFLQLPRHNNIRRGTVPHYTNFVKRVELGLRDRTPSPPPRRRIAFEDESGKRHSPSLESSSSADEEEGELVLSEEEDDEDEIEEDVSIRIPTPIEPPPDDGPEEPPSEEGREAWTQPKAPTPSPALSGRNSPELDVPETSPVDEPEEPPPPREQSPPPRDPTPPLREPTPPPSESTPPPREPTPPPREPTPPPREPTPPPEPKPKKEVRIQETPVPPPAKPKTVPQTPEKKTKSCLAKKPEVPKDVQPQPKPPTPEPAPKVVEEVATQMEDKRTEIPPLATEEESTEDAQTVQDAAQEEPGEPEPEQTGDLEKLAPETEDKLEKKKLGPPPKYKVDLFGVDSQAMKDLLDMEMRMRRKGPGSHVSDTESAPPDIPEHLLRRRQPWQQGRLALSRRACRFELPMDVHLLENMSPTEYLQKYCIVSKRRQAMYRRAFSKVDRSNSMKINKKEFNIAVLEALVDTVNTDQIQDALQLLEADNFTQFGPKLFCAICSLLERLHYSDYVTEDTIDQESLVAKERVEDADFLALDWKLDGCVINPSLKRLLYML</sequence>
<dbReference type="RefSeq" id="XP_022103850.1">
    <property type="nucleotide sequence ID" value="XM_022248158.1"/>
</dbReference>
<proteinExistence type="predicted"/>
<dbReference type="AlphaFoldDB" id="A0A8B7ZG59"/>
<reference evidence="4 5" key="1">
    <citation type="submission" date="2025-04" db="UniProtKB">
        <authorList>
            <consortium name="RefSeq"/>
        </authorList>
    </citation>
    <scope>IDENTIFICATION</scope>
</reference>
<dbReference type="GeneID" id="110986353"/>
<evidence type="ECO:0000313" key="6">
    <source>
        <dbReference type="RefSeq" id="XP_022103850.1"/>
    </source>
</evidence>
<protein>
    <submittedName>
        <fullName evidence="4 5">Proteoglycan 4-like isoform X1</fullName>
    </submittedName>
</protein>
<dbReference type="OMA" id="FMDERES"/>
<dbReference type="PRINTS" id="PR01217">
    <property type="entry name" value="PRICHEXTENSN"/>
</dbReference>
<evidence type="ECO:0000313" key="5">
    <source>
        <dbReference type="RefSeq" id="XP_022103849.1"/>
    </source>
</evidence>
<keyword evidence="3" id="KW-1185">Reference proteome</keyword>
<feature type="compositionally biased region" description="Pro residues" evidence="1">
    <location>
        <begin position="450"/>
        <end position="459"/>
    </location>
</feature>
<dbReference type="PANTHER" id="PTHR36696">
    <property type="entry name" value="AGAP012002-PA"/>
    <property type="match status" value="1"/>
</dbReference>
<gene>
    <name evidence="4 5 6" type="primary">LOC110986353</name>
</gene>
<accession>A0A8B7ZG59</accession>
<dbReference type="PANTHER" id="PTHR36696:SF1">
    <property type="entry name" value="EF-HAND DOMAIN-CONTAINING PROTEIN"/>
    <property type="match status" value="1"/>
</dbReference>
<dbReference type="Proteomes" id="UP000694845">
    <property type="component" value="Unplaced"/>
</dbReference>
<dbReference type="GO" id="GO:0005509">
    <property type="term" value="F:calcium ion binding"/>
    <property type="evidence" value="ECO:0007669"/>
    <property type="project" value="InterPro"/>
</dbReference>
<dbReference type="SUPFAM" id="SSF47473">
    <property type="entry name" value="EF-hand"/>
    <property type="match status" value="1"/>
</dbReference>
<evidence type="ECO:0000256" key="1">
    <source>
        <dbReference type="SAM" id="MobiDB-lite"/>
    </source>
</evidence>
<dbReference type="RefSeq" id="XP_022103849.1">
    <property type="nucleotide sequence ID" value="XM_022248157.1"/>
</dbReference>
<evidence type="ECO:0000259" key="2">
    <source>
        <dbReference type="PROSITE" id="PS50222"/>
    </source>
</evidence>
<feature type="domain" description="EF-hand" evidence="2">
    <location>
        <begin position="627"/>
        <end position="662"/>
    </location>
</feature>
<dbReference type="KEGG" id="aplc:110986353"/>